<keyword evidence="2" id="KW-1185">Reference proteome</keyword>
<dbReference type="Proteomes" id="UP000011625">
    <property type="component" value="Unassembled WGS sequence"/>
</dbReference>
<dbReference type="RefSeq" id="WP_005042775.1">
    <property type="nucleotide sequence ID" value="NZ_AOME01000051.1"/>
</dbReference>
<dbReference type="STRING" id="1227456.C450_09117"/>
<dbReference type="PATRIC" id="fig|1227456.3.peg.1843"/>
<comment type="caution">
    <text evidence="1">The sequence shown here is derived from an EMBL/GenBank/DDBJ whole genome shotgun (WGS) entry which is preliminary data.</text>
</comment>
<name>M0N9Z3_9EURY</name>
<dbReference type="OrthoDB" id="264209at2157"/>
<reference evidence="1 2" key="1">
    <citation type="journal article" date="2014" name="PLoS Genet.">
        <title>Phylogenetically driven sequencing of extremely halophilic archaea reveals strategies for static and dynamic osmo-response.</title>
        <authorList>
            <person name="Becker E.A."/>
            <person name="Seitzer P.M."/>
            <person name="Tritt A."/>
            <person name="Larsen D."/>
            <person name="Krusor M."/>
            <person name="Yao A.I."/>
            <person name="Wu D."/>
            <person name="Madern D."/>
            <person name="Eisen J.A."/>
            <person name="Darling A.E."/>
            <person name="Facciotti M.T."/>
        </authorList>
    </citation>
    <scope>NUCLEOTIDE SEQUENCE [LARGE SCALE GENOMIC DNA]</scope>
    <source>
        <strain evidence="1 2">DSM 8989</strain>
    </source>
</reference>
<protein>
    <submittedName>
        <fullName evidence="1">Uncharacterized protein</fullName>
    </submittedName>
</protein>
<evidence type="ECO:0000313" key="1">
    <source>
        <dbReference type="EMBL" id="EMA53460.1"/>
    </source>
</evidence>
<proteinExistence type="predicted"/>
<evidence type="ECO:0000313" key="2">
    <source>
        <dbReference type="Proteomes" id="UP000011625"/>
    </source>
</evidence>
<dbReference type="EMBL" id="AOME01000051">
    <property type="protein sequence ID" value="EMA53460.1"/>
    <property type="molecule type" value="Genomic_DNA"/>
</dbReference>
<dbReference type="AlphaFoldDB" id="M0N9Z3"/>
<sequence length="156" mass="17057">MFANLIAEGSAVPPTLTPSEERIEQVRDKLRDQMRVVKDVFRAGEVAVLYDDFHAILDDLQVYVANPVKAQFDRGVDIFVTSTQSGRGDLTLADGDLSGRVCSVDVPTWTTRDLELIGRNGFDMLDASVDEGTITSVAERADGSPTEMHRLCLAAL</sequence>
<accession>M0N9Z3</accession>
<organism evidence="1 2">
    <name type="scientific">Halococcus salifodinae DSM 8989</name>
    <dbReference type="NCBI Taxonomy" id="1227456"/>
    <lineage>
        <taxon>Archaea</taxon>
        <taxon>Methanobacteriati</taxon>
        <taxon>Methanobacteriota</taxon>
        <taxon>Stenosarchaea group</taxon>
        <taxon>Halobacteria</taxon>
        <taxon>Halobacteriales</taxon>
        <taxon>Halococcaceae</taxon>
        <taxon>Halococcus</taxon>
    </lineage>
</organism>
<gene>
    <name evidence="1" type="ORF">C450_09117</name>
</gene>